<dbReference type="InterPro" id="IPR001129">
    <property type="entry name" value="Membr-assoc_MAPEG"/>
</dbReference>
<evidence type="ECO:0000256" key="3">
    <source>
        <dbReference type="ARBA" id="ARBA00022989"/>
    </source>
</evidence>
<organism evidence="5 6">
    <name type="scientific">Rickenella mellea</name>
    <dbReference type="NCBI Taxonomy" id="50990"/>
    <lineage>
        <taxon>Eukaryota</taxon>
        <taxon>Fungi</taxon>
        <taxon>Dikarya</taxon>
        <taxon>Basidiomycota</taxon>
        <taxon>Agaricomycotina</taxon>
        <taxon>Agaricomycetes</taxon>
        <taxon>Hymenochaetales</taxon>
        <taxon>Rickenellaceae</taxon>
        <taxon>Rickenella</taxon>
    </lineage>
</organism>
<gene>
    <name evidence="5" type="ORF">BD410DRAFT_788108</name>
</gene>
<keyword evidence="2" id="KW-0812">Transmembrane</keyword>
<evidence type="ECO:0000256" key="2">
    <source>
        <dbReference type="ARBA" id="ARBA00022692"/>
    </source>
</evidence>
<dbReference type="GO" id="GO:0016020">
    <property type="term" value="C:membrane"/>
    <property type="evidence" value="ECO:0007669"/>
    <property type="project" value="UniProtKB-SubCell"/>
</dbReference>
<sequence length="156" mass="17181">MPFTWSTPLSLYSIPAVWLTSFVPMNLKFSLIARTIGYNNVQPRANTGRMVNNRAVPKDVAAQAERMEGAHLNGNEMLPIWIAAVLAGNQAGVAQETLNSVSVAFIVTRILYNYVYITHTTQLASTLRTGLWSISLSLPMYLIVKAGNILRTRGSL</sequence>
<dbReference type="Pfam" id="PF01124">
    <property type="entry name" value="MAPEG"/>
    <property type="match status" value="1"/>
</dbReference>
<dbReference type="OrthoDB" id="2122304at2759"/>
<accession>A0A4Y7Q5D1</accession>
<evidence type="ECO:0000313" key="5">
    <source>
        <dbReference type="EMBL" id="TDL22784.1"/>
    </source>
</evidence>
<dbReference type="EMBL" id="ML170173">
    <property type="protein sequence ID" value="TDL22784.1"/>
    <property type="molecule type" value="Genomic_DNA"/>
</dbReference>
<dbReference type="SUPFAM" id="SSF161084">
    <property type="entry name" value="MAPEG domain-like"/>
    <property type="match status" value="1"/>
</dbReference>
<dbReference type="Proteomes" id="UP000294933">
    <property type="component" value="Unassembled WGS sequence"/>
</dbReference>
<name>A0A4Y7Q5D1_9AGAM</name>
<keyword evidence="4" id="KW-0472">Membrane</keyword>
<keyword evidence="3" id="KW-1133">Transmembrane helix</keyword>
<evidence type="ECO:0000256" key="4">
    <source>
        <dbReference type="ARBA" id="ARBA00023136"/>
    </source>
</evidence>
<dbReference type="PANTHER" id="PTHR35371:SF1">
    <property type="entry name" value="BLR7753 PROTEIN"/>
    <property type="match status" value="1"/>
</dbReference>
<evidence type="ECO:0000313" key="6">
    <source>
        <dbReference type="Proteomes" id="UP000294933"/>
    </source>
</evidence>
<dbReference type="Gene3D" id="1.20.120.550">
    <property type="entry name" value="Membrane associated eicosanoid/glutathione metabolism-like domain"/>
    <property type="match status" value="1"/>
</dbReference>
<dbReference type="PANTHER" id="PTHR35371">
    <property type="entry name" value="INNER MEMBRANE PROTEIN"/>
    <property type="match status" value="1"/>
</dbReference>
<reference evidence="5 6" key="1">
    <citation type="submission" date="2018-06" db="EMBL/GenBank/DDBJ databases">
        <title>A transcriptomic atlas of mushroom development highlights an independent origin of complex multicellularity.</title>
        <authorList>
            <consortium name="DOE Joint Genome Institute"/>
            <person name="Krizsan K."/>
            <person name="Almasi E."/>
            <person name="Merenyi Z."/>
            <person name="Sahu N."/>
            <person name="Viragh M."/>
            <person name="Koszo T."/>
            <person name="Mondo S."/>
            <person name="Kiss B."/>
            <person name="Balint B."/>
            <person name="Kues U."/>
            <person name="Barry K."/>
            <person name="Hegedus J.C."/>
            <person name="Henrissat B."/>
            <person name="Johnson J."/>
            <person name="Lipzen A."/>
            <person name="Ohm R."/>
            <person name="Nagy I."/>
            <person name="Pangilinan J."/>
            <person name="Yan J."/>
            <person name="Xiong Y."/>
            <person name="Grigoriev I.V."/>
            <person name="Hibbett D.S."/>
            <person name="Nagy L.G."/>
        </authorList>
    </citation>
    <scope>NUCLEOTIDE SEQUENCE [LARGE SCALE GENOMIC DNA]</scope>
    <source>
        <strain evidence="5 6">SZMC22713</strain>
    </source>
</reference>
<proteinExistence type="predicted"/>
<protein>
    <recommendedName>
        <fullName evidence="7">Membrane-associated proteins in eicosanoid and glutathione metabolism</fullName>
    </recommendedName>
</protein>
<dbReference type="VEuPathDB" id="FungiDB:BD410DRAFT_788108"/>
<dbReference type="InterPro" id="IPR023352">
    <property type="entry name" value="MAPEG-like_dom_sf"/>
</dbReference>
<dbReference type="AlphaFoldDB" id="A0A4Y7Q5D1"/>
<keyword evidence="6" id="KW-1185">Reference proteome</keyword>
<evidence type="ECO:0008006" key="7">
    <source>
        <dbReference type="Google" id="ProtNLM"/>
    </source>
</evidence>
<evidence type="ECO:0000256" key="1">
    <source>
        <dbReference type="ARBA" id="ARBA00004370"/>
    </source>
</evidence>
<comment type="subcellular location">
    <subcellularLocation>
        <location evidence="1">Membrane</location>
    </subcellularLocation>
</comment>